<dbReference type="Proteomes" id="UP000028045">
    <property type="component" value="Unassembled WGS sequence"/>
</dbReference>
<organism evidence="1 2">
    <name type="scientific">Stachybotrys chartarum (strain CBS 109288 / IBT 7711)</name>
    <name type="common">Toxic black mold</name>
    <name type="synonym">Stilbospora chartarum</name>
    <dbReference type="NCBI Taxonomy" id="1280523"/>
    <lineage>
        <taxon>Eukaryota</taxon>
        <taxon>Fungi</taxon>
        <taxon>Dikarya</taxon>
        <taxon>Ascomycota</taxon>
        <taxon>Pezizomycotina</taxon>
        <taxon>Sordariomycetes</taxon>
        <taxon>Hypocreomycetidae</taxon>
        <taxon>Hypocreales</taxon>
        <taxon>Stachybotryaceae</taxon>
        <taxon>Stachybotrys</taxon>
    </lineage>
</organism>
<accession>A0A084AXL3</accession>
<keyword evidence="2" id="KW-1185">Reference proteome</keyword>
<protein>
    <submittedName>
        <fullName evidence="1">Uncharacterized protein</fullName>
    </submittedName>
</protein>
<evidence type="ECO:0000313" key="2">
    <source>
        <dbReference type="Proteomes" id="UP000028045"/>
    </source>
</evidence>
<name>A0A084AXL3_STACB</name>
<dbReference type="AlphaFoldDB" id="A0A084AXL3"/>
<evidence type="ECO:0000313" key="1">
    <source>
        <dbReference type="EMBL" id="KEY70042.1"/>
    </source>
</evidence>
<sequence length="88" mass="9932">MSPAKEEELVPASQDLDELIVAGDDDDPELRRCLLKVKELQHLLPVPSLVTHSKEKINKSKLNVFRAFCAAFEEATKQFTTKPKRDLA</sequence>
<proteinExistence type="predicted"/>
<dbReference type="EMBL" id="KL648493">
    <property type="protein sequence ID" value="KEY70042.1"/>
    <property type="molecule type" value="Genomic_DNA"/>
</dbReference>
<gene>
    <name evidence="1" type="ORF">S7711_11562</name>
</gene>
<dbReference type="HOGENOM" id="CLU_2470544_0_0_1"/>
<reference evidence="1 2" key="1">
    <citation type="journal article" date="2014" name="BMC Genomics">
        <title>Comparative genome sequencing reveals chemotype-specific gene clusters in the toxigenic black mold Stachybotrys.</title>
        <authorList>
            <person name="Semeiks J."/>
            <person name="Borek D."/>
            <person name="Otwinowski Z."/>
            <person name="Grishin N.V."/>
        </authorList>
    </citation>
    <scope>NUCLEOTIDE SEQUENCE [LARGE SCALE GENOMIC DNA]</scope>
    <source>
        <strain evidence="2">CBS 109288 / IBT 7711</strain>
    </source>
</reference>